<protein>
    <submittedName>
        <fullName evidence="1">Uncharacterized protein</fullName>
    </submittedName>
</protein>
<accession>A0A9P4I5R7</accession>
<dbReference type="Proteomes" id="UP000799772">
    <property type="component" value="Unassembled WGS sequence"/>
</dbReference>
<organism evidence="1 2">
    <name type="scientific">Rhizodiscina lignyota</name>
    <dbReference type="NCBI Taxonomy" id="1504668"/>
    <lineage>
        <taxon>Eukaryota</taxon>
        <taxon>Fungi</taxon>
        <taxon>Dikarya</taxon>
        <taxon>Ascomycota</taxon>
        <taxon>Pezizomycotina</taxon>
        <taxon>Dothideomycetes</taxon>
        <taxon>Pleosporomycetidae</taxon>
        <taxon>Aulographales</taxon>
        <taxon>Rhizodiscinaceae</taxon>
        <taxon>Rhizodiscina</taxon>
    </lineage>
</organism>
<gene>
    <name evidence="1" type="ORF">NA57DRAFT_79389</name>
</gene>
<sequence length="312" mass="33055">MATACAAFGPDSSFLFNSPSKWSFNGIPDGITELMTKAPKAKDILDVALGPDGSYCVVYTNQAGEPMLRRNELPPALEKWFIPVPGNGLSAKRDLASLNVALGPNGSFFAFDSNGAFWSNLPAGFNDALSQRLDSKGNFKSGDYPQSVSLGADGTYVMTTVGGGGMWNLCGTNDILSNFLKESKSLKGIYVILSPSRTGVHLVVTNTGGCASTTPTSCHQQYLDFAEDWKTSCQRVMNQAAVRRRNAQQSANIGKAVVKGLGLMNKILNAANGNASGGGGQVYTSDTYVQDNSMDMSSFWAPINSAASDPIQ</sequence>
<dbReference type="EMBL" id="ML978131">
    <property type="protein sequence ID" value="KAF2095676.1"/>
    <property type="molecule type" value="Genomic_DNA"/>
</dbReference>
<comment type="caution">
    <text evidence="1">The sequence shown here is derived from an EMBL/GenBank/DDBJ whole genome shotgun (WGS) entry which is preliminary data.</text>
</comment>
<dbReference type="OrthoDB" id="4354287at2759"/>
<reference evidence="1" key="1">
    <citation type="journal article" date="2020" name="Stud. Mycol.">
        <title>101 Dothideomycetes genomes: a test case for predicting lifestyles and emergence of pathogens.</title>
        <authorList>
            <person name="Haridas S."/>
            <person name="Albert R."/>
            <person name="Binder M."/>
            <person name="Bloem J."/>
            <person name="Labutti K."/>
            <person name="Salamov A."/>
            <person name="Andreopoulos B."/>
            <person name="Baker S."/>
            <person name="Barry K."/>
            <person name="Bills G."/>
            <person name="Bluhm B."/>
            <person name="Cannon C."/>
            <person name="Castanera R."/>
            <person name="Culley D."/>
            <person name="Daum C."/>
            <person name="Ezra D."/>
            <person name="Gonzalez J."/>
            <person name="Henrissat B."/>
            <person name="Kuo A."/>
            <person name="Liang C."/>
            <person name="Lipzen A."/>
            <person name="Lutzoni F."/>
            <person name="Magnuson J."/>
            <person name="Mondo S."/>
            <person name="Nolan M."/>
            <person name="Ohm R."/>
            <person name="Pangilinan J."/>
            <person name="Park H.-J."/>
            <person name="Ramirez L."/>
            <person name="Alfaro M."/>
            <person name="Sun H."/>
            <person name="Tritt A."/>
            <person name="Yoshinaga Y."/>
            <person name="Zwiers L.-H."/>
            <person name="Turgeon B."/>
            <person name="Goodwin S."/>
            <person name="Spatafora J."/>
            <person name="Crous P."/>
            <person name="Grigoriev I."/>
        </authorList>
    </citation>
    <scope>NUCLEOTIDE SEQUENCE</scope>
    <source>
        <strain evidence="1">CBS 133067</strain>
    </source>
</reference>
<evidence type="ECO:0000313" key="2">
    <source>
        <dbReference type="Proteomes" id="UP000799772"/>
    </source>
</evidence>
<keyword evidence="2" id="KW-1185">Reference proteome</keyword>
<evidence type="ECO:0000313" key="1">
    <source>
        <dbReference type="EMBL" id="KAF2095676.1"/>
    </source>
</evidence>
<name>A0A9P4I5R7_9PEZI</name>
<dbReference type="AlphaFoldDB" id="A0A9P4I5R7"/>
<proteinExistence type="predicted"/>